<sequence>PSTGHPGNAHTAPAIARTTVVSRRRQITKRVAEYAELQDPYSQAFMTRTEHMDHAARKATNMLKDLDALDVNPTNMNEMYHLTNEVIGISGYPLALHGIMFIPTLQAQCADDQMHWLEKAMTKQIIGTYAQTELGHVRDTNFTLAMELIFEAVATKRNAIKEKETE</sequence>
<dbReference type="InterPro" id="IPR012258">
    <property type="entry name" value="Acyl-CoA_oxidase"/>
</dbReference>
<feature type="non-terminal residue" evidence="3">
    <location>
        <position position="1"/>
    </location>
</feature>
<dbReference type="GO" id="GO:1904070">
    <property type="term" value="P:ascaroside biosynthetic process"/>
    <property type="evidence" value="ECO:0007669"/>
    <property type="project" value="TreeGrafter"/>
</dbReference>
<comment type="pathway">
    <text evidence="1">Lipid metabolism; peroxisomal fatty acid beta-oxidation.</text>
</comment>
<dbReference type="GO" id="GO:0055088">
    <property type="term" value="P:lipid homeostasis"/>
    <property type="evidence" value="ECO:0007669"/>
    <property type="project" value="TreeGrafter"/>
</dbReference>
<dbReference type="Pfam" id="PF14749">
    <property type="entry name" value="Acyl-CoA_ox_N"/>
    <property type="match status" value="1"/>
</dbReference>
<dbReference type="Proteomes" id="UP000230423">
    <property type="component" value="Unassembled WGS sequence"/>
</dbReference>
<dbReference type="GO" id="GO:0005504">
    <property type="term" value="F:fatty acid binding"/>
    <property type="evidence" value="ECO:0007669"/>
    <property type="project" value="TreeGrafter"/>
</dbReference>
<feature type="domain" description="Acyl-coenzyme A oxidase N-terminal" evidence="2">
    <location>
        <begin position="21"/>
        <end position="126"/>
    </location>
</feature>
<dbReference type="GO" id="GO:0005777">
    <property type="term" value="C:peroxisome"/>
    <property type="evidence" value="ECO:0007669"/>
    <property type="project" value="InterPro"/>
</dbReference>
<gene>
    <name evidence="3" type="ORF">TELCIR_12678</name>
</gene>
<reference evidence="3 4" key="1">
    <citation type="submission" date="2015-09" db="EMBL/GenBank/DDBJ databases">
        <title>Draft genome of the parasitic nematode Teladorsagia circumcincta isolate WARC Sus (inbred).</title>
        <authorList>
            <person name="Mitreva M."/>
        </authorList>
    </citation>
    <scope>NUCLEOTIDE SEQUENCE [LARGE SCALE GENOMIC DNA]</scope>
    <source>
        <strain evidence="3 4">S</strain>
    </source>
</reference>
<name>A0A2G9U5U7_TELCI</name>
<dbReference type="AlphaFoldDB" id="A0A2G9U5U7"/>
<accession>A0A2G9U5U7</accession>
<dbReference type="InterPro" id="IPR029320">
    <property type="entry name" value="Acyl-CoA_ox_N"/>
</dbReference>
<dbReference type="PANTHER" id="PTHR10909:SF250">
    <property type="entry name" value="PEROXISOMAL ACYL-COENZYME A OXIDASE 1"/>
    <property type="match status" value="1"/>
</dbReference>
<proteinExistence type="predicted"/>
<organism evidence="3 4">
    <name type="scientific">Teladorsagia circumcincta</name>
    <name type="common">Brown stomach worm</name>
    <name type="synonym">Ostertagia circumcincta</name>
    <dbReference type="NCBI Taxonomy" id="45464"/>
    <lineage>
        <taxon>Eukaryota</taxon>
        <taxon>Metazoa</taxon>
        <taxon>Ecdysozoa</taxon>
        <taxon>Nematoda</taxon>
        <taxon>Chromadorea</taxon>
        <taxon>Rhabditida</taxon>
        <taxon>Rhabditina</taxon>
        <taxon>Rhabditomorpha</taxon>
        <taxon>Strongyloidea</taxon>
        <taxon>Trichostrongylidae</taxon>
        <taxon>Teladorsagia</taxon>
    </lineage>
</organism>
<evidence type="ECO:0000256" key="1">
    <source>
        <dbReference type="ARBA" id="ARBA00004846"/>
    </source>
</evidence>
<dbReference type="PANTHER" id="PTHR10909">
    <property type="entry name" value="ELECTRON TRANSPORT OXIDOREDUCTASE"/>
    <property type="match status" value="1"/>
</dbReference>
<dbReference type="OrthoDB" id="5861388at2759"/>
<dbReference type="GO" id="GO:0033540">
    <property type="term" value="P:fatty acid beta-oxidation using acyl-CoA oxidase"/>
    <property type="evidence" value="ECO:0007669"/>
    <property type="project" value="TreeGrafter"/>
</dbReference>
<dbReference type="EMBL" id="KZ348851">
    <property type="protein sequence ID" value="PIO65637.1"/>
    <property type="molecule type" value="Genomic_DNA"/>
</dbReference>
<evidence type="ECO:0000259" key="2">
    <source>
        <dbReference type="Pfam" id="PF14749"/>
    </source>
</evidence>
<dbReference type="Gene3D" id="1.10.540.10">
    <property type="entry name" value="Acyl-CoA dehydrogenase/oxidase, N-terminal domain"/>
    <property type="match status" value="1"/>
</dbReference>
<keyword evidence="4" id="KW-1185">Reference proteome</keyword>
<dbReference type="InterPro" id="IPR009100">
    <property type="entry name" value="AcylCoA_DH/oxidase_NM_dom_sf"/>
</dbReference>
<evidence type="ECO:0000313" key="4">
    <source>
        <dbReference type="Proteomes" id="UP000230423"/>
    </source>
</evidence>
<protein>
    <recommendedName>
        <fullName evidence="2">Acyl-coenzyme A oxidase N-terminal domain-containing protein</fullName>
    </recommendedName>
</protein>
<evidence type="ECO:0000313" key="3">
    <source>
        <dbReference type="EMBL" id="PIO65637.1"/>
    </source>
</evidence>
<dbReference type="GO" id="GO:0003997">
    <property type="term" value="F:acyl-CoA oxidase activity"/>
    <property type="evidence" value="ECO:0007669"/>
    <property type="project" value="InterPro"/>
</dbReference>
<dbReference type="SUPFAM" id="SSF56645">
    <property type="entry name" value="Acyl-CoA dehydrogenase NM domain-like"/>
    <property type="match status" value="1"/>
</dbReference>
<dbReference type="InterPro" id="IPR037069">
    <property type="entry name" value="AcylCoA_DH/ox_N_sf"/>
</dbReference>
<dbReference type="GO" id="GO:0071949">
    <property type="term" value="F:FAD binding"/>
    <property type="evidence" value="ECO:0007669"/>
    <property type="project" value="InterPro"/>
</dbReference>